<dbReference type="PROSITE" id="PS50111">
    <property type="entry name" value="CHEMOTAXIS_TRANSDUC_2"/>
    <property type="match status" value="1"/>
</dbReference>
<reference evidence="13 14" key="1">
    <citation type="submission" date="2020-04" db="EMBL/GenBank/DDBJ databases">
        <title>Genomic insights into acetone-butanol-ethanol (ABE) fermentation by sequencing solventogenic clostridia strains.</title>
        <authorList>
            <person name="Brown S."/>
        </authorList>
    </citation>
    <scope>NUCLEOTIDE SEQUENCE [LARGE SCALE GENOMIC DNA]</scope>
    <source>
        <strain evidence="13 14">DJ011</strain>
    </source>
</reference>
<dbReference type="PANTHER" id="PTHR32089:SF114">
    <property type="entry name" value="METHYL-ACCEPTING CHEMOTAXIS PROTEIN MCPB"/>
    <property type="match status" value="1"/>
</dbReference>
<dbReference type="InterPro" id="IPR004089">
    <property type="entry name" value="MCPsignal_dom"/>
</dbReference>
<gene>
    <name evidence="13" type="ORF">HGG79_04545</name>
</gene>
<dbReference type="Pfam" id="PF00015">
    <property type="entry name" value="MCPsignal"/>
    <property type="match status" value="1"/>
</dbReference>
<keyword evidence="6 10" id="KW-0472">Membrane</keyword>
<dbReference type="GO" id="GO:0007165">
    <property type="term" value="P:signal transduction"/>
    <property type="evidence" value="ECO:0007669"/>
    <property type="project" value="UniProtKB-KW"/>
</dbReference>
<dbReference type="SMART" id="SM00283">
    <property type="entry name" value="MA"/>
    <property type="match status" value="1"/>
</dbReference>
<evidence type="ECO:0000313" key="14">
    <source>
        <dbReference type="Proteomes" id="UP000563151"/>
    </source>
</evidence>
<dbReference type="Proteomes" id="UP000563151">
    <property type="component" value="Unassembled WGS sequence"/>
</dbReference>
<evidence type="ECO:0000259" key="11">
    <source>
        <dbReference type="PROSITE" id="PS50111"/>
    </source>
</evidence>
<dbReference type="GO" id="GO:0005886">
    <property type="term" value="C:plasma membrane"/>
    <property type="evidence" value="ECO:0007669"/>
    <property type="project" value="UniProtKB-SubCell"/>
</dbReference>
<keyword evidence="14" id="KW-1185">Reference proteome</keyword>
<dbReference type="Gene3D" id="3.30.450.20">
    <property type="entry name" value="PAS domain"/>
    <property type="match status" value="1"/>
</dbReference>
<feature type="domain" description="Methyl-accepting transducer" evidence="11">
    <location>
        <begin position="381"/>
        <end position="638"/>
    </location>
</feature>
<comment type="caution">
    <text evidence="13">The sequence shown here is derived from an EMBL/GenBank/DDBJ whole genome shotgun (WGS) entry which is preliminary data.</text>
</comment>
<feature type="transmembrane region" description="Helical" evidence="10">
    <location>
        <begin position="286"/>
        <end position="308"/>
    </location>
</feature>
<dbReference type="EMBL" id="JAAZWO010000004">
    <property type="protein sequence ID" value="MBC2397052.1"/>
    <property type="molecule type" value="Genomic_DNA"/>
</dbReference>
<dbReference type="Gene3D" id="1.10.287.950">
    <property type="entry name" value="Methyl-accepting chemotaxis protein"/>
    <property type="match status" value="1"/>
</dbReference>
<dbReference type="Pfam" id="PF02743">
    <property type="entry name" value="dCache_1"/>
    <property type="match status" value="1"/>
</dbReference>
<dbReference type="GO" id="GO:0006935">
    <property type="term" value="P:chemotaxis"/>
    <property type="evidence" value="ECO:0007669"/>
    <property type="project" value="UniProtKB-KW"/>
</dbReference>
<evidence type="ECO:0000256" key="2">
    <source>
        <dbReference type="ARBA" id="ARBA00022475"/>
    </source>
</evidence>
<dbReference type="Gene3D" id="6.10.340.10">
    <property type="match status" value="1"/>
</dbReference>
<dbReference type="RefSeq" id="WP_173680502.1">
    <property type="nucleotide sequence ID" value="NZ_JAAZWO010000004.1"/>
</dbReference>
<dbReference type="PROSITE" id="PS50885">
    <property type="entry name" value="HAMP"/>
    <property type="match status" value="1"/>
</dbReference>
<dbReference type="InterPro" id="IPR033479">
    <property type="entry name" value="dCache_1"/>
</dbReference>
<keyword evidence="7 9" id="KW-0807">Transducer</keyword>
<name>A0A923E5V7_CLOTT</name>
<dbReference type="PANTHER" id="PTHR32089">
    <property type="entry name" value="METHYL-ACCEPTING CHEMOTAXIS PROTEIN MCPB"/>
    <property type="match status" value="1"/>
</dbReference>
<dbReference type="SMART" id="SM00304">
    <property type="entry name" value="HAMP"/>
    <property type="match status" value="1"/>
</dbReference>
<comment type="subcellular location">
    <subcellularLocation>
        <location evidence="1">Cell membrane</location>
        <topology evidence="1">Multi-pass membrane protein</topology>
    </subcellularLocation>
</comment>
<evidence type="ECO:0000259" key="12">
    <source>
        <dbReference type="PROSITE" id="PS50885"/>
    </source>
</evidence>
<organism evidence="13 14">
    <name type="scientific">Clostridium tetanomorphum</name>
    <dbReference type="NCBI Taxonomy" id="1553"/>
    <lineage>
        <taxon>Bacteria</taxon>
        <taxon>Bacillati</taxon>
        <taxon>Bacillota</taxon>
        <taxon>Clostridia</taxon>
        <taxon>Eubacteriales</taxon>
        <taxon>Clostridiaceae</taxon>
        <taxon>Clostridium</taxon>
    </lineage>
</organism>
<evidence type="ECO:0000256" key="6">
    <source>
        <dbReference type="ARBA" id="ARBA00023136"/>
    </source>
</evidence>
<sequence length="668" mass="74024">MKKIKNKLILIFVSLSIMCVLILGVSSYYYGTKIIKKEITKSIDKTITQLDASIYEFLNEFQTSLNMFSNTELVKEVVNEEKDYPKTMQLFKSFKESKPAAAFIYFGPKKVLSGNKKLVTWPDSNSKLAKDPKWLATERTWYKDAIAKDGQIVWSKPYIDTTTKLPMITLSKSVKDSTNSVSGVMAIDLYLKDLSEKVTTFKTIDKSKIWVVNKSGDNYTILSSTDKEENNQLIKDNDLIKKIYEGDNGNFSDKNNYVIYKTNKLTDWKIVEFVDKSVFTDSMNGISYLVFIISIISLIISIIVAIPVSNKISNPIVKLSKLLNEVEKGNLNVKSNIKSNDEIGILSNCFNHMVDNMGNLINKSQETTQHLMKSSNSLLETTGQISVSAEEISKTIEDVAKGVGEQEKSSNDLVTEVSDLSSKIETASNHSNEIKVESDAIKSFASKGSITVENLHSKSEEITSSVKSILTTISMLQKRSKDIGNIIHVINGISDQTTLLALNASIEAARAGEAGKGFAVVAEEVRKLSEQSATSTSEISNIIEDIQQEIEKSVLAIQKTDTIVLSNKEIMKETQEFFNNIVNKIIQISDGITSVNNIILNMENSKNLLISKIDSIANVSSLTAAASEEICATIQEQSAVTVSVHQEVQELQSLADELKESVSVFTVN</sequence>
<dbReference type="SUPFAM" id="SSF58104">
    <property type="entry name" value="Methyl-accepting chemotaxis protein (MCP) signaling domain"/>
    <property type="match status" value="1"/>
</dbReference>
<dbReference type="CDD" id="cd06225">
    <property type="entry name" value="HAMP"/>
    <property type="match status" value="1"/>
</dbReference>
<protein>
    <submittedName>
        <fullName evidence="13">HAMP domain-containing protein</fullName>
    </submittedName>
</protein>
<dbReference type="AlphaFoldDB" id="A0A923E5V7"/>
<feature type="domain" description="HAMP" evidence="12">
    <location>
        <begin position="310"/>
        <end position="362"/>
    </location>
</feature>
<evidence type="ECO:0000256" key="8">
    <source>
        <dbReference type="ARBA" id="ARBA00029447"/>
    </source>
</evidence>
<keyword evidence="5 10" id="KW-1133">Transmembrane helix</keyword>
<comment type="similarity">
    <text evidence="8">Belongs to the methyl-accepting chemotaxis (MCP) protein family.</text>
</comment>
<evidence type="ECO:0000256" key="3">
    <source>
        <dbReference type="ARBA" id="ARBA00022500"/>
    </source>
</evidence>
<evidence type="ECO:0000256" key="4">
    <source>
        <dbReference type="ARBA" id="ARBA00022692"/>
    </source>
</evidence>
<keyword evidence="3" id="KW-0145">Chemotaxis</keyword>
<proteinExistence type="inferred from homology"/>
<dbReference type="SUPFAM" id="SSF103190">
    <property type="entry name" value="Sensory domain-like"/>
    <property type="match status" value="1"/>
</dbReference>
<evidence type="ECO:0000313" key="13">
    <source>
        <dbReference type="EMBL" id="MBC2397052.1"/>
    </source>
</evidence>
<evidence type="ECO:0000256" key="5">
    <source>
        <dbReference type="ARBA" id="ARBA00022989"/>
    </source>
</evidence>
<dbReference type="CDD" id="cd12913">
    <property type="entry name" value="PDC1_MCP_like"/>
    <property type="match status" value="1"/>
</dbReference>
<dbReference type="InterPro" id="IPR029151">
    <property type="entry name" value="Sensor-like_sf"/>
</dbReference>
<keyword evidence="4 10" id="KW-0812">Transmembrane</keyword>
<evidence type="ECO:0000256" key="7">
    <source>
        <dbReference type="ARBA" id="ARBA00023224"/>
    </source>
</evidence>
<keyword evidence="2" id="KW-1003">Cell membrane</keyword>
<dbReference type="Pfam" id="PF00672">
    <property type="entry name" value="HAMP"/>
    <property type="match status" value="1"/>
</dbReference>
<evidence type="ECO:0000256" key="10">
    <source>
        <dbReference type="SAM" id="Phobius"/>
    </source>
</evidence>
<evidence type="ECO:0000256" key="9">
    <source>
        <dbReference type="PROSITE-ProRule" id="PRU00284"/>
    </source>
</evidence>
<dbReference type="CDD" id="cd11386">
    <property type="entry name" value="MCP_signal"/>
    <property type="match status" value="1"/>
</dbReference>
<dbReference type="InterPro" id="IPR003660">
    <property type="entry name" value="HAMP_dom"/>
</dbReference>
<accession>A0A923E5V7</accession>
<evidence type="ECO:0000256" key="1">
    <source>
        <dbReference type="ARBA" id="ARBA00004651"/>
    </source>
</evidence>